<dbReference type="InterPro" id="IPR029787">
    <property type="entry name" value="Nucleotide_cyclase"/>
</dbReference>
<name>A0A256GDS7_9HYPH</name>
<accession>A0A256GDS7</accession>
<organism evidence="2 3">
    <name type="scientific">Brucella pseudogrignonensis</name>
    <dbReference type="NCBI Taxonomy" id="419475"/>
    <lineage>
        <taxon>Bacteria</taxon>
        <taxon>Pseudomonadati</taxon>
        <taxon>Pseudomonadota</taxon>
        <taxon>Alphaproteobacteria</taxon>
        <taxon>Hyphomicrobiales</taxon>
        <taxon>Brucellaceae</taxon>
        <taxon>Brucella/Ochrobactrum group</taxon>
        <taxon>Brucella</taxon>
    </lineage>
</organism>
<reference evidence="1 4" key="2">
    <citation type="submission" date="2018-11" db="EMBL/GenBank/DDBJ databases">
        <title>Genome sequencing and analysis.</title>
        <authorList>
            <person name="Huang Y.-T."/>
        </authorList>
    </citation>
    <scope>NUCLEOTIDE SEQUENCE [LARGE SCALE GENOMIC DNA]</scope>
    <source>
        <strain evidence="1 4">SHIN</strain>
    </source>
</reference>
<dbReference type="AlphaFoldDB" id="A0A256GDS7"/>
<dbReference type="EMBL" id="NNRM01000022">
    <property type="protein sequence ID" value="OYR25285.1"/>
    <property type="molecule type" value="Genomic_DNA"/>
</dbReference>
<dbReference type="Gene3D" id="3.30.70.1230">
    <property type="entry name" value="Nucleotide cyclase"/>
    <property type="match status" value="1"/>
</dbReference>
<dbReference type="Proteomes" id="UP000216188">
    <property type="component" value="Unassembled WGS sequence"/>
</dbReference>
<comment type="caution">
    <text evidence="2">The sequence shown here is derived from an EMBL/GenBank/DDBJ whole genome shotgun (WGS) entry which is preliminary data.</text>
</comment>
<sequence length="237" mass="26211">MTTETFLKDRVDTLFGTNFEQRDGRVVPATGDVVLKNGAVKIEAAFLYSDLAGSAKLSKSCPWSTTAKIIRAFLDCSSRLIIKHGGHVRSFDGDRVMGVFIGDSKNSNASICGREIHWSVRKIIQPAAAKRFTSISDNGIEIRNCSGIDVGEVRAVRSGVRDSNDLIWIGKAASFSAKLSDVRDGGYCTYVSSRTYNKLSNEAKFDDDGKNMWQAQSFVFSDETETVYRSNHWKKPT</sequence>
<evidence type="ECO:0000313" key="4">
    <source>
        <dbReference type="Proteomes" id="UP000526233"/>
    </source>
</evidence>
<evidence type="ECO:0000313" key="3">
    <source>
        <dbReference type="Proteomes" id="UP000216188"/>
    </source>
</evidence>
<dbReference type="EMBL" id="PKQI01000003">
    <property type="protein sequence ID" value="NNV21982.1"/>
    <property type="molecule type" value="Genomic_DNA"/>
</dbReference>
<protein>
    <submittedName>
        <fullName evidence="1">Adenylate/guanylate cyclase domain-containing protein</fullName>
    </submittedName>
    <submittedName>
        <fullName evidence="2">Putative cyaA1</fullName>
    </submittedName>
</protein>
<dbReference type="RefSeq" id="WP_094543790.1">
    <property type="nucleotide sequence ID" value="NZ_JBHEEM010000013.1"/>
</dbReference>
<evidence type="ECO:0000313" key="2">
    <source>
        <dbReference type="EMBL" id="OYR25285.1"/>
    </source>
</evidence>
<proteinExistence type="predicted"/>
<dbReference type="Proteomes" id="UP000526233">
    <property type="component" value="Unassembled WGS sequence"/>
</dbReference>
<keyword evidence="3" id="KW-1185">Reference proteome</keyword>
<gene>
    <name evidence="2" type="ORF">CEV34_3036</name>
    <name evidence="1" type="ORF">EHE22_16305</name>
</gene>
<reference evidence="2 3" key="1">
    <citation type="submission" date="2017-07" db="EMBL/GenBank/DDBJ databases">
        <title>Phylogenetic study on the rhizospheric bacterium Ochrobactrum sp. A44.</title>
        <authorList>
            <person name="Krzyzanowska D.M."/>
            <person name="Ossowicki A."/>
            <person name="Rajewska M."/>
            <person name="Maciag T."/>
            <person name="Kaczynski Z."/>
            <person name="Czerwicka M."/>
            <person name="Jafra S."/>
        </authorList>
    </citation>
    <scope>NUCLEOTIDE SEQUENCE [LARGE SCALE GENOMIC DNA]</scope>
    <source>
        <strain evidence="2 3">CCUG 30717</strain>
    </source>
</reference>
<evidence type="ECO:0000313" key="1">
    <source>
        <dbReference type="EMBL" id="NNV21982.1"/>
    </source>
</evidence>
<dbReference type="SUPFAM" id="SSF55073">
    <property type="entry name" value="Nucleotide cyclase"/>
    <property type="match status" value="1"/>
</dbReference>